<name>A0AAV5AXQ6_9ACTN</name>
<keyword evidence="8" id="KW-0067">ATP-binding</keyword>
<dbReference type="EMBL" id="BQKC01000001">
    <property type="protein sequence ID" value="GJM54592.1"/>
    <property type="molecule type" value="Genomic_DNA"/>
</dbReference>
<evidence type="ECO:0000256" key="7">
    <source>
        <dbReference type="ARBA" id="ARBA00022741"/>
    </source>
</evidence>
<proteinExistence type="inferred from homology"/>
<comment type="function">
    <text evidence="10">Required for the formation of a threonylcarbamoyl group on adenosine at position 37 (t(6)A37) in tRNAs that read codons beginning with adenine. Is involved in the transfer of the threonylcarbamoyl moiety of threonylcarbamoyl-AMP (TC-AMP) to the N6 group of A37, together with TsaD and TsaB. TsaE seems to play an indirect role in the t(6)A biosynthesis pathway, possibly in regulating the core enzymatic function of TsaD.</text>
</comment>
<reference evidence="12" key="1">
    <citation type="journal article" date="2022" name="Int. J. Syst. Evol. Microbiol.">
        <title>Granulimonas faecalis gen. nov., sp. nov., and Leptogranulimonas caecicola gen. nov., sp. nov., novel lactate-producing Atopobiaceae bacteria isolated from mouse intestines, and an emended description of the family Atopobiaceae.</title>
        <authorList>
            <person name="Morinaga K."/>
            <person name="Kusada H."/>
            <person name="Sakamoto S."/>
            <person name="Murakami T."/>
            <person name="Toyoda A."/>
            <person name="Mori H."/>
            <person name="Meng X.Y."/>
            <person name="Takashino M."/>
            <person name="Murotomi K."/>
            <person name="Tamaki H."/>
        </authorList>
    </citation>
    <scope>NUCLEOTIDE SEQUENCE</scope>
    <source>
        <strain evidence="12">OPF53</strain>
    </source>
</reference>
<dbReference type="InterPro" id="IPR027417">
    <property type="entry name" value="P-loop_NTPase"/>
</dbReference>
<dbReference type="Pfam" id="PF02367">
    <property type="entry name" value="TsaE"/>
    <property type="match status" value="1"/>
</dbReference>
<evidence type="ECO:0000256" key="11">
    <source>
        <dbReference type="ARBA" id="ARBA00032441"/>
    </source>
</evidence>
<dbReference type="AlphaFoldDB" id="A0AAV5AXQ6"/>
<dbReference type="GO" id="GO:0002949">
    <property type="term" value="P:tRNA threonylcarbamoyladenosine modification"/>
    <property type="evidence" value="ECO:0007669"/>
    <property type="project" value="InterPro"/>
</dbReference>
<evidence type="ECO:0000256" key="8">
    <source>
        <dbReference type="ARBA" id="ARBA00022840"/>
    </source>
</evidence>
<dbReference type="GO" id="GO:0005737">
    <property type="term" value="C:cytoplasm"/>
    <property type="evidence" value="ECO:0007669"/>
    <property type="project" value="UniProtKB-SubCell"/>
</dbReference>
<comment type="caution">
    <text evidence="12">The sequence shown here is derived from an EMBL/GenBank/DDBJ whole genome shotgun (WGS) entry which is preliminary data.</text>
</comment>
<dbReference type="RefSeq" id="WP_251164356.1">
    <property type="nucleotide sequence ID" value="NZ_BQKC01000001.1"/>
</dbReference>
<protein>
    <recommendedName>
        <fullName evidence="3">tRNA threonylcarbamoyladenosine biosynthesis protein TsaE</fullName>
    </recommendedName>
    <alternativeName>
        <fullName evidence="11">t(6)A37 threonylcarbamoyladenosine biosynthesis protein TsaE</fullName>
    </alternativeName>
</protein>
<keyword evidence="4" id="KW-0963">Cytoplasm</keyword>
<dbReference type="PANTHER" id="PTHR33540">
    <property type="entry name" value="TRNA THREONYLCARBAMOYLADENOSINE BIOSYNTHESIS PROTEIN TSAE"/>
    <property type="match status" value="1"/>
</dbReference>
<dbReference type="Gene3D" id="3.40.50.300">
    <property type="entry name" value="P-loop containing nucleotide triphosphate hydrolases"/>
    <property type="match status" value="1"/>
</dbReference>
<organism evidence="12 13">
    <name type="scientific">Granulimonas faecalis</name>
    <dbReference type="NCBI Taxonomy" id="2894155"/>
    <lineage>
        <taxon>Bacteria</taxon>
        <taxon>Bacillati</taxon>
        <taxon>Actinomycetota</taxon>
        <taxon>Coriobacteriia</taxon>
        <taxon>Coriobacteriales</taxon>
        <taxon>Kribbibacteriaceae</taxon>
        <taxon>Granulimonas</taxon>
    </lineage>
</organism>
<evidence type="ECO:0000256" key="9">
    <source>
        <dbReference type="ARBA" id="ARBA00022842"/>
    </source>
</evidence>
<keyword evidence="5" id="KW-0819">tRNA processing</keyword>
<dbReference type="Proteomes" id="UP001055025">
    <property type="component" value="Unassembled WGS sequence"/>
</dbReference>
<keyword evidence="7" id="KW-0547">Nucleotide-binding</keyword>
<dbReference type="GO" id="GO:0046872">
    <property type="term" value="F:metal ion binding"/>
    <property type="evidence" value="ECO:0007669"/>
    <property type="project" value="UniProtKB-KW"/>
</dbReference>
<evidence type="ECO:0000256" key="1">
    <source>
        <dbReference type="ARBA" id="ARBA00004496"/>
    </source>
</evidence>
<dbReference type="PANTHER" id="PTHR33540:SF2">
    <property type="entry name" value="TRNA THREONYLCARBAMOYLADENOSINE BIOSYNTHESIS PROTEIN TSAE"/>
    <property type="match status" value="1"/>
</dbReference>
<gene>
    <name evidence="12" type="ORF">ATOP_02470</name>
</gene>
<evidence type="ECO:0000256" key="3">
    <source>
        <dbReference type="ARBA" id="ARBA00019010"/>
    </source>
</evidence>
<evidence type="ECO:0000256" key="10">
    <source>
        <dbReference type="ARBA" id="ARBA00024908"/>
    </source>
</evidence>
<evidence type="ECO:0000256" key="5">
    <source>
        <dbReference type="ARBA" id="ARBA00022694"/>
    </source>
</evidence>
<evidence type="ECO:0000256" key="6">
    <source>
        <dbReference type="ARBA" id="ARBA00022723"/>
    </source>
</evidence>
<evidence type="ECO:0000256" key="2">
    <source>
        <dbReference type="ARBA" id="ARBA00007599"/>
    </source>
</evidence>
<keyword evidence="6" id="KW-0479">Metal-binding</keyword>
<sequence>MGVTCDDTAMDGLTRTGEGRYASTSAEATQALGELLGALLGEGDLVILTGDLGAGKTQLTKGVARALGCTDDVTSPTFNIMAVHRGETLDLYHFDLYRLDNADQLGDAGVLDVAGVEGASLVEWGEAFADDLGDERLDVAISRAPVEGGAEPARTVEVRGAGVRGAELAAALDAAVAGSVG</sequence>
<keyword evidence="13" id="KW-1185">Reference proteome</keyword>
<evidence type="ECO:0000313" key="12">
    <source>
        <dbReference type="EMBL" id="GJM54592.1"/>
    </source>
</evidence>
<comment type="similarity">
    <text evidence="2">Belongs to the TsaE family.</text>
</comment>
<comment type="subcellular location">
    <subcellularLocation>
        <location evidence="1">Cytoplasm</location>
    </subcellularLocation>
</comment>
<dbReference type="NCBIfam" id="TIGR00150">
    <property type="entry name" value="T6A_YjeE"/>
    <property type="match status" value="1"/>
</dbReference>
<evidence type="ECO:0000313" key="13">
    <source>
        <dbReference type="Proteomes" id="UP001055025"/>
    </source>
</evidence>
<keyword evidence="9" id="KW-0460">Magnesium</keyword>
<accession>A0AAV5AXQ6</accession>
<dbReference type="GO" id="GO:0005524">
    <property type="term" value="F:ATP binding"/>
    <property type="evidence" value="ECO:0007669"/>
    <property type="project" value="UniProtKB-KW"/>
</dbReference>
<evidence type="ECO:0000256" key="4">
    <source>
        <dbReference type="ARBA" id="ARBA00022490"/>
    </source>
</evidence>
<dbReference type="InterPro" id="IPR003442">
    <property type="entry name" value="T6A_TsaE"/>
</dbReference>
<dbReference type="SUPFAM" id="SSF52540">
    <property type="entry name" value="P-loop containing nucleoside triphosphate hydrolases"/>
    <property type="match status" value="1"/>
</dbReference>